<dbReference type="PANTHER" id="PTHR21192">
    <property type="entry name" value="NUCLEAR PROTEIN E3-3"/>
    <property type="match status" value="1"/>
</dbReference>
<dbReference type="PANTHER" id="PTHR21192:SF2">
    <property type="entry name" value="NADH DEHYDROGENASE [UBIQUINONE] 1 ALPHA SUBCOMPLEX ASSEMBLY FACTOR 3"/>
    <property type="match status" value="1"/>
</dbReference>
<dbReference type="Gene3D" id="3.40.1230.10">
    <property type="entry name" value="MTH938-like"/>
    <property type="match status" value="1"/>
</dbReference>
<dbReference type="AlphaFoldDB" id="A0A0V0QXQ2"/>
<keyword evidence="2" id="KW-0830">Ubiquinone</keyword>
<dbReference type="InParanoid" id="A0A0V0QXQ2"/>
<sequence length="240" mass="27592">MKNIFNPSKNIFKNLNSNFCGGKLIQFKFSSGINDNNSNSNSQNENINQKSNEGDIKQHQDKNPQYANIKDEQMKIQLREKAQQLKVRSYEIENKGDYYNIKNQKNPTQGVFDFSEDILAKKSYIVQVFGLGNGYFSVNDIWYPGSICVFPRQIFLWDINQATEIKPHSLDILDVIKPTPNYIIIGTGKEKYDLNEDVYKRFTDRKIRVDVLPTFEACSTFNVCAEDGMNVCAFILPANL</sequence>
<feature type="compositionally biased region" description="Low complexity" evidence="1">
    <location>
        <begin position="35"/>
        <end position="51"/>
    </location>
</feature>
<dbReference type="GO" id="GO:0032981">
    <property type="term" value="P:mitochondrial respiratory chain complex I assembly"/>
    <property type="evidence" value="ECO:0007669"/>
    <property type="project" value="TreeGrafter"/>
</dbReference>
<evidence type="ECO:0000313" key="3">
    <source>
        <dbReference type="Proteomes" id="UP000054937"/>
    </source>
</evidence>
<dbReference type="GO" id="GO:0005743">
    <property type="term" value="C:mitochondrial inner membrane"/>
    <property type="evidence" value="ECO:0007669"/>
    <property type="project" value="TreeGrafter"/>
</dbReference>
<feature type="region of interest" description="Disordered" evidence="1">
    <location>
        <begin position="35"/>
        <end position="60"/>
    </location>
</feature>
<dbReference type="InterPro" id="IPR007523">
    <property type="entry name" value="NDUFAF3/AAMDC"/>
</dbReference>
<proteinExistence type="predicted"/>
<keyword evidence="3" id="KW-1185">Reference proteome</keyword>
<dbReference type="InterPro" id="IPR036748">
    <property type="entry name" value="MTH938-like_sf"/>
</dbReference>
<evidence type="ECO:0000256" key="1">
    <source>
        <dbReference type="SAM" id="MobiDB-lite"/>
    </source>
</evidence>
<dbReference type="SUPFAM" id="SSF64076">
    <property type="entry name" value="MTH938-like"/>
    <property type="match status" value="1"/>
</dbReference>
<gene>
    <name evidence="2" type="ORF">PPERSA_00065</name>
</gene>
<organism evidence="2 3">
    <name type="scientific">Pseudocohnilembus persalinus</name>
    <name type="common">Ciliate</name>
    <dbReference type="NCBI Taxonomy" id="266149"/>
    <lineage>
        <taxon>Eukaryota</taxon>
        <taxon>Sar</taxon>
        <taxon>Alveolata</taxon>
        <taxon>Ciliophora</taxon>
        <taxon>Intramacronucleata</taxon>
        <taxon>Oligohymenophorea</taxon>
        <taxon>Scuticociliatia</taxon>
        <taxon>Philasterida</taxon>
        <taxon>Pseudocohnilembidae</taxon>
        <taxon>Pseudocohnilembus</taxon>
    </lineage>
</organism>
<dbReference type="OrthoDB" id="312606at2759"/>
<accession>A0A0V0QXQ2</accession>
<dbReference type="EMBL" id="LDAU01000086">
    <property type="protein sequence ID" value="KRX07155.1"/>
    <property type="molecule type" value="Genomic_DNA"/>
</dbReference>
<dbReference type="OMA" id="WDINQAT"/>
<comment type="caution">
    <text evidence="2">The sequence shown here is derived from an EMBL/GenBank/DDBJ whole genome shotgun (WGS) entry which is preliminary data.</text>
</comment>
<dbReference type="Proteomes" id="UP000054937">
    <property type="component" value="Unassembled WGS sequence"/>
</dbReference>
<evidence type="ECO:0000313" key="2">
    <source>
        <dbReference type="EMBL" id="KRX07155.1"/>
    </source>
</evidence>
<protein>
    <submittedName>
        <fullName evidence="2">NADH dehydrogenase [ubiquinone] 1 alpha subcomplex assembly factor 3</fullName>
    </submittedName>
</protein>
<reference evidence="2 3" key="1">
    <citation type="journal article" date="2015" name="Sci. Rep.">
        <title>Genome of the facultative scuticociliatosis pathogen Pseudocohnilembus persalinus provides insight into its virulence through horizontal gene transfer.</title>
        <authorList>
            <person name="Xiong J."/>
            <person name="Wang G."/>
            <person name="Cheng J."/>
            <person name="Tian M."/>
            <person name="Pan X."/>
            <person name="Warren A."/>
            <person name="Jiang C."/>
            <person name="Yuan D."/>
            <person name="Miao W."/>
        </authorList>
    </citation>
    <scope>NUCLEOTIDE SEQUENCE [LARGE SCALE GENOMIC DNA]</scope>
    <source>
        <strain evidence="2">36N120E</strain>
    </source>
</reference>
<name>A0A0V0QXQ2_PSEPJ</name>
<dbReference type="Pfam" id="PF04430">
    <property type="entry name" value="DUF498"/>
    <property type="match status" value="1"/>
</dbReference>